<proteinExistence type="predicted"/>
<keyword evidence="2" id="KW-1185">Reference proteome</keyword>
<protein>
    <submittedName>
        <fullName evidence="1">Uncharacterized protein</fullName>
    </submittedName>
</protein>
<evidence type="ECO:0000313" key="2">
    <source>
        <dbReference type="Proteomes" id="UP000784294"/>
    </source>
</evidence>
<accession>A0A448X6V0</accession>
<sequence length="83" mass="9077">MTETVHTIRILLIASQNPFEMSLVQRIQSSIGKRVGIGINQANVGQTTNGSAKKIGSERDRLTWTVNLRRAAQTGHSETVCLS</sequence>
<name>A0A448X6V0_9PLAT</name>
<dbReference type="Proteomes" id="UP000784294">
    <property type="component" value="Unassembled WGS sequence"/>
</dbReference>
<reference evidence="1" key="1">
    <citation type="submission" date="2018-11" db="EMBL/GenBank/DDBJ databases">
        <authorList>
            <consortium name="Pathogen Informatics"/>
        </authorList>
    </citation>
    <scope>NUCLEOTIDE SEQUENCE</scope>
</reference>
<organism evidence="1 2">
    <name type="scientific">Protopolystoma xenopodis</name>
    <dbReference type="NCBI Taxonomy" id="117903"/>
    <lineage>
        <taxon>Eukaryota</taxon>
        <taxon>Metazoa</taxon>
        <taxon>Spiralia</taxon>
        <taxon>Lophotrochozoa</taxon>
        <taxon>Platyhelminthes</taxon>
        <taxon>Monogenea</taxon>
        <taxon>Polyopisthocotylea</taxon>
        <taxon>Polystomatidea</taxon>
        <taxon>Polystomatidae</taxon>
        <taxon>Protopolystoma</taxon>
    </lineage>
</organism>
<dbReference type="EMBL" id="CAAALY010104508">
    <property type="protein sequence ID" value="VEL29587.1"/>
    <property type="molecule type" value="Genomic_DNA"/>
</dbReference>
<comment type="caution">
    <text evidence="1">The sequence shown here is derived from an EMBL/GenBank/DDBJ whole genome shotgun (WGS) entry which is preliminary data.</text>
</comment>
<gene>
    <name evidence="1" type="ORF">PXEA_LOCUS23027</name>
</gene>
<evidence type="ECO:0000313" key="1">
    <source>
        <dbReference type="EMBL" id="VEL29587.1"/>
    </source>
</evidence>
<dbReference type="AlphaFoldDB" id="A0A448X6V0"/>